<evidence type="ECO:0000256" key="3">
    <source>
        <dbReference type="SAM" id="SignalP"/>
    </source>
</evidence>
<evidence type="ECO:0000256" key="1">
    <source>
        <dbReference type="ARBA" id="ARBA00022460"/>
    </source>
</evidence>
<dbReference type="EMBL" id="OU892281">
    <property type="protein sequence ID" value="CAG9769056.1"/>
    <property type="molecule type" value="Genomic_DNA"/>
</dbReference>
<feature type="signal peptide" evidence="3">
    <location>
        <begin position="1"/>
        <end position="16"/>
    </location>
</feature>
<protein>
    <submittedName>
        <fullName evidence="4">Uncharacterized protein</fullName>
    </submittedName>
</protein>
<evidence type="ECO:0000313" key="4">
    <source>
        <dbReference type="EMBL" id="CAG9769056.1"/>
    </source>
</evidence>
<dbReference type="InterPro" id="IPR050468">
    <property type="entry name" value="Cuticle_Struct_Prot"/>
</dbReference>
<feature type="chain" id="PRO_5040140776" evidence="3">
    <location>
        <begin position="17"/>
        <end position="122"/>
    </location>
</feature>
<evidence type="ECO:0000313" key="5">
    <source>
        <dbReference type="Proteomes" id="UP001152799"/>
    </source>
</evidence>
<dbReference type="PROSITE" id="PS00233">
    <property type="entry name" value="CHIT_BIND_RR_1"/>
    <property type="match status" value="1"/>
</dbReference>
<dbReference type="GO" id="GO:0008010">
    <property type="term" value="F:structural constituent of chitin-based larval cuticle"/>
    <property type="evidence" value="ECO:0007669"/>
    <property type="project" value="TreeGrafter"/>
</dbReference>
<evidence type="ECO:0000256" key="2">
    <source>
        <dbReference type="PROSITE-ProRule" id="PRU00497"/>
    </source>
</evidence>
<gene>
    <name evidence="4" type="ORF">CEUTPL_LOCUS9572</name>
</gene>
<dbReference type="Proteomes" id="UP001152799">
    <property type="component" value="Chromosome 5"/>
</dbReference>
<dbReference type="PANTHER" id="PTHR10380">
    <property type="entry name" value="CUTICLE PROTEIN"/>
    <property type="match status" value="1"/>
</dbReference>
<proteinExistence type="predicted"/>
<dbReference type="Pfam" id="PF00379">
    <property type="entry name" value="Chitin_bind_4"/>
    <property type="match status" value="1"/>
</dbReference>
<name>A0A9N9MX07_9CUCU</name>
<dbReference type="InterPro" id="IPR000618">
    <property type="entry name" value="Insect_cuticle"/>
</dbReference>
<keyword evidence="3" id="KW-0732">Signal</keyword>
<dbReference type="PANTHER" id="PTHR10380:SF173">
    <property type="entry name" value="CUTICULAR PROTEIN 47EF, ISOFORM C-RELATED"/>
    <property type="match status" value="1"/>
</dbReference>
<dbReference type="PROSITE" id="PS51155">
    <property type="entry name" value="CHIT_BIND_RR_2"/>
    <property type="match status" value="1"/>
</dbReference>
<accession>A0A9N9MX07</accession>
<reference evidence="4" key="1">
    <citation type="submission" date="2022-01" db="EMBL/GenBank/DDBJ databases">
        <authorList>
            <person name="King R."/>
        </authorList>
    </citation>
    <scope>NUCLEOTIDE SEQUENCE</scope>
</reference>
<organism evidence="4 5">
    <name type="scientific">Ceutorhynchus assimilis</name>
    <name type="common">cabbage seed weevil</name>
    <dbReference type="NCBI Taxonomy" id="467358"/>
    <lineage>
        <taxon>Eukaryota</taxon>
        <taxon>Metazoa</taxon>
        <taxon>Ecdysozoa</taxon>
        <taxon>Arthropoda</taxon>
        <taxon>Hexapoda</taxon>
        <taxon>Insecta</taxon>
        <taxon>Pterygota</taxon>
        <taxon>Neoptera</taxon>
        <taxon>Endopterygota</taxon>
        <taxon>Coleoptera</taxon>
        <taxon>Polyphaga</taxon>
        <taxon>Cucujiformia</taxon>
        <taxon>Curculionidae</taxon>
        <taxon>Ceutorhynchinae</taxon>
        <taxon>Ceutorhynchus</taxon>
    </lineage>
</organism>
<keyword evidence="1 2" id="KW-0193">Cuticle</keyword>
<dbReference type="InterPro" id="IPR031311">
    <property type="entry name" value="CHIT_BIND_RR_consensus"/>
</dbReference>
<sequence>MKFALVFLGLFVAVICAPPGDQVPIVSQESDIQPDGSFRWSFQTGDGTRQEQQGQPKQIGQETAIVLQGAASWKDNEGKDHQLTYIADENGYQPQGSDIPQIPPAIARALEYNAAHPEQDRQ</sequence>
<keyword evidence="5" id="KW-1185">Reference proteome</keyword>
<dbReference type="AlphaFoldDB" id="A0A9N9MX07"/>
<dbReference type="OrthoDB" id="6379191at2759"/>
<dbReference type="GO" id="GO:0062129">
    <property type="term" value="C:chitin-based extracellular matrix"/>
    <property type="evidence" value="ECO:0007669"/>
    <property type="project" value="TreeGrafter"/>
</dbReference>